<dbReference type="EMBL" id="CP041730">
    <property type="protein sequence ID" value="QDQ25085.1"/>
    <property type="molecule type" value="Genomic_DNA"/>
</dbReference>
<reference evidence="4" key="1">
    <citation type="submission" date="2019-07" db="EMBL/GenBank/DDBJ databases">
        <title>Chitinimonas sp. nov., isolated from Ny-Alesund, arctica soil.</title>
        <authorList>
            <person name="Xu Q."/>
            <person name="Peng F."/>
        </authorList>
    </citation>
    <scope>NUCLEOTIDE SEQUENCE [LARGE SCALE GENOMIC DNA]</scope>
    <source>
        <strain evidence="4">R3-44</strain>
    </source>
</reference>
<dbReference type="Pfam" id="PF22021">
    <property type="entry name" value="RbmA-like_FnIII"/>
    <property type="match status" value="1"/>
</dbReference>
<organism evidence="3 4">
    <name type="scientific">Chitinimonas arctica</name>
    <dbReference type="NCBI Taxonomy" id="2594795"/>
    <lineage>
        <taxon>Bacteria</taxon>
        <taxon>Pseudomonadati</taxon>
        <taxon>Pseudomonadota</taxon>
        <taxon>Betaproteobacteria</taxon>
        <taxon>Neisseriales</taxon>
        <taxon>Chitinibacteraceae</taxon>
        <taxon>Chitinimonas</taxon>
    </lineage>
</organism>
<sequence>MKIKHALIQTALVSVATLAQAQLLFDVKFSSPPNTHGQPIVVDGSARTPSRITMGAPDMLSNFAGLPGNWGVFNTPQCNLYDQIQFNLPAGIKSLYIDYDIYTQQLNNSENAFSLYLDSSDYGARSMTFHGKLNTISLFNKGGRYSNFGSFSDLRKYAVSIYASTTADILKINIDGSTVHDGPLGSSDLNGIRMSLSPATGAATVCNKSNIAVSNIKVYETPADLETLPPVKEVDVELALQPGAPTTVPAGGGYVMHRRTIRNTHPSTARNIRYWAYTVMPNGLAYPLLPASSRTLAGGGQITESASFFIPAWFAGGNYVATLVGVDERSGALDSERLVFGKSMN</sequence>
<protein>
    <recommendedName>
        <fullName evidence="2">RbmA-like FnIII domain-containing protein</fullName>
    </recommendedName>
</protein>
<dbReference type="Gene3D" id="2.60.40.3880">
    <property type="match status" value="1"/>
</dbReference>
<feature type="signal peptide" evidence="1">
    <location>
        <begin position="1"/>
        <end position="21"/>
    </location>
</feature>
<keyword evidence="1" id="KW-0732">Signal</keyword>
<feature type="domain" description="RbmA-like FnIII" evidence="2">
    <location>
        <begin position="246"/>
        <end position="333"/>
    </location>
</feature>
<dbReference type="KEGG" id="cari:FNU76_01240"/>
<evidence type="ECO:0000313" key="4">
    <source>
        <dbReference type="Proteomes" id="UP000317550"/>
    </source>
</evidence>
<feature type="chain" id="PRO_5021725410" description="RbmA-like FnIII domain-containing protein" evidence="1">
    <location>
        <begin position="22"/>
        <end position="345"/>
    </location>
</feature>
<evidence type="ECO:0000313" key="3">
    <source>
        <dbReference type="EMBL" id="QDQ25085.1"/>
    </source>
</evidence>
<evidence type="ECO:0000256" key="1">
    <source>
        <dbReference type="SAM" id="SignalP"/>
    </source>
</evidence>
<name>A0A516SAA6_9NEIS</name>
<dbReference type="InterPro" id="IPR054171">
    <property type="entry name" value="RbmA-like_FnIII"/>
</dbReference>
<gene>
    <name evidence="3" type="ORF">FNU76_01240</name>
</gene>
<accession>A0A516SAA6</accession>
<dbReference type="OrthoDB" id="9989421at2"/>
<evidence type="ECO:0000259" key="2">
    <source>
        <dbReference type="Pfam" id="PF22021"/>
    </source>
</evidence>
<proteinExistence type="predicted"/>
<dbReference type="RefSeq" id="WP_143856010.1">
    <property type="nucleotide sequence ID" value="NZ_CP041730.1"/>
</dbReference>
<dbReference type="Proteomes" id="UP000317550">
    <property type="component" value="Chromosome"/>
</dbReference>
<keyword evidence="4" id="KW-1185">Reference proteome</keyword>
<dbReference type="AlphaFoldDB" id="A0A516SAA6"/>